<organism evidence="1 2">
    <name type="scientific">Pseudomonas citronellolis</name>
    <dbReference type="NCBI Taxonomy" id="53408"/>
    <lineage>
        <taxon>Bacteria</taxon>
        <taxon>Pseudomonadati</taxon>
        <taxon>Pseudomonadota</taxon>
        <taxon>Gammaproteobacteria</taxon>
        <taxon>Pseudomonadales</taxon>
        <taxon>Pseudomonadaceae</taxon>
        <taxon>Pseudomonas</taxon>
    </lineage>
</organism>
<name>A0AAW6PHK5_9PSED</name>
<gene>
    <name evidence="1" type="ORF">P3W55_30180</name>
</gene>
<sequence>MPSQSDLRFTFFVGETEFEVIEFTLDEGLSESYQLALELASRDPAIDFAKILDAPAHFILW</sequence>
<accession>A0AAW6PHK5</accession>
<reference evidence="1" key="1">
    <citation type="submission" date="2023-03" db="EMBL/GenBank/DDBJ databases">
        <title>Draft assemblies of triclosan tolerant bacteria isolated from returned activated sludge.</title>
        <authorList>
            <person name="Van Hamelsveld S."/>
        </authorList>
    </citation>
    <scope>NUCLEOTIDE SEQUENCE</scope>
    <source>
        <strain evidence="1">GW210015_S63</strain>
    </source>
</reference>
<feature type="non-terminal residue" evidence="1">
    <location>
        <position position="61"/>
    </location>
</feature>
<dbReference type="SUPFAM" id="SSF69279">
    <property type="entry name" value="Phage tail proteins"/>
    <property type="match status" value="1"/>
</dbReference>
<dbReference type="Proteomes" id="UP001220662">
    <property type="component" value="Unassembled WGS sequence"/>
</dbReference>
<proteinExistence type="predicted"/>
<dbReference type="AlphaFoldDB" id="A0AAW6PHK5"/>
<evidence type="ECO:0000313" key="1">
    <source>
        <dbReference type="EMBL" id="MDF3845997.1"/>
    </source>
</evidence>
<comment type="caution">
    <text evidence="1">The sequence shown here is derived from an EMBL/GenBank/DDBJ whole genome shotgun (WGS) entry which is preliminary data.</text>
</comment>
<dbReference type="Gene3D" id="2.30.110.50">
    <property type="match status" value="1"/>
</dbReference>
<evidence type="ECO:0000313" key="2">
    <source>
        <dbReference type="Proteomes" id="UP001220662"/>
    </source>
</evidence>
<protein>
    <submittedName>
        <fullName evidence="1">Type VI secretion system tip protein VgrG</fullName>
    </submittedName>
</protein>
<dbReference type="EMBL" id="JARJLR010000501">
    <property type="protein sequence ID" value="MDF3845997.1"/>
    <property type="molecule type" value="Genomic_DNA"/>
</dbReference>